<dbReference type="Proteomes" id="UP000218968">
    <property type="component" value="Chromosome"/>
</dbReference>
<dbReference type="Pfam" id="PF01841">
    <property type="entry name" value="Transglut_core"/>
    <property type="match status" value="1"/>
</dbReference>
<dbReference type="InterPro" id="IPR013589">
    <property type="entry name" value="Bac_transglu_N"/>
</dbReference>
<dbReference type="Gene3D" id="2.60.40.2250">
    <property type="match status" value="1"/>
</dbReference>
<feature type="domain" description="Transglutaminase-like" evidence="1">
    <location>
        <begin position="159"/>
        <end position="219"/>
    </location>
</feature>
<organism evidence="2 3">
    <name type="scientific">Luteimonas chenhongjianii</name>
    <dbReference type="NCBI Taxonomy" id="2006110"/>
    <lineage>
        <taxon>Bacteria</taxon>
        <taxon>Pseudomonadati</taxon>
        <taxon>Pseudomonadota</taxon>
        <taxon>Gammaproteobacteria</taxon>
        <taxon>Lysobacterales</taxon>
        <taxon>Lysobacteraceae</taxon>
        <taxon>Luteimonas</taxon>
    </lineage>
</organism>
<dbReference type="OrthoDB" id="9804872at2"/>
<sequence>MRLLAGCELIVEADVDCAVVAMLRPRSGDAQWLVSEHYAFDPHVRPTEFVDSFGNLCQRFVVPSGRMRIRTELEVETERSIAVAPWSAPMAPASLPGHTLQYLLPSRYCPSDRAFERAQEIVDQAGPRSGQVGAIVAWIRRHIAYRYGVSDATTDALDTIAHGAGVCRDYAHVGITLCRSLRIPARMVVGYLYGLEPMDLHAWFEAYLDDRWYTFDATQDAPRGGRIVIAYGRDAADVAFLTNYGLLQTVEMQVWVGEKQ</sequence>
<dbReference type="GO" id="GO:0008233">
    <property type="term" value="F:peptidase activity"/>
    <property type="evidence" value="ECO:0007669"/>
    <property type="project" value="UniProtKB-KW"/>
</dbReference>
<proteinExistence type="predicted"/>
<keyword evidence="3" id="KW-1185">Reference proteome</keyword>
<dbReference type="SUPFAM" id="SSF54001">
    <property type="entry name" value="Cysteine proteinases"/>
    <property type="match status" value="1"/>
</dbReference>
<name>A0A290XCA1_9GAMM</name>
<dbReference type="PANTHER" id="PTHR33490">
    <property type="entry name" value="BLR5614 PROTEIN-RELATED"/>
    <property type="match status" value="1"/>
</dbReference>
<dbReference type="GO" id="GO:0006508">
    <property type="term" value="P:proteolysis"/>
    <property type="evidence" value="ECO:0007669"/>
    <property type="project" value="UniProtKB-KW"/>
</dbReference>
<evidence type="ECO:0000313" key="2">
    <source>
        <dbReference type="EMBL" id="ATD66713.1"/>
    </source>
</evidence>
<reference evidence="3" key="1">
    <citation type="submission" date="2017-09" db="EMBL/GenBank/DDBJ databases">
        <title>Luteimonas liuhanmingii sp.nov., isolated from the intestinal contents of Tibetan Plateau Pika in Yushu, Qinghai Province, China.</title>
        <authorList>
            <person name="Gui Z."/>
        </authorList>
    </citation>
    <scope>NUCLEOTIDE SEQUENCE [LARGE SCALE GENOMIC DNA]</scope>
    <source>
        <strain evidence="3">100111</strain>
    </source>
</reference>
<keyword evidence="2" id="KW-0378">Hydrolase</keyword>
<evidence type="ECO:0000259" key="1">
    <source>
        <dbReference type="SMART" id="SM00460"/>
    </source>
</evidence>
<dbReference type="KEGG" id="lum:CNR27_04000"/>
<dbReference type="InterPro" id="IPR038765">
    <property type="entry name" value="Papain-like_cys_pep_sf"/>
</dbReference>
<evidence type="ECO:0000313" key="3">
    <source>
        <dbReference type="Proteomes" id="UP000218968"/>
    </source>
</evidence>
<dbReference type="InterPro" id="IPR002931">
    <property type="entry name" value="Transglutaminase-like"/>
</dbReference>
<protein>
    <submittedName>
        <fullName evidence="2">Cysteine protease</fullName>
    </submittedName>
</protein>
<dbReference type="Pfam" id="PF08379">
    <property type="entry name" value="Bact_transglu_N"/>
    <property type="match status" value="1"/>
</dbReference>
<accession>A0A290XCA1</accession>
<dbReference type="AlphaFoldDB" id="A0A290XCA1"/>
<dbReference type="Gene3D" id="3.10.620.30">
    <property type="match status" value="1"/>
</dbReference>
<dbReference type="EMBL" id="CP023406">
    <property type="protein sequence ID" value="ATD66713.1"/>
    <property type="molecule type" value="Genomic_DNA"/>
</dbReference>
<dbReference type="RefSeq" id="WP_096297040.1">
    <property type="nucleotide sequence ID" value="NZ_CP023406.1"/>
</dbReference>
<keyword evidence="2" id="KW-0645">Protease</keyword>
<gene>
    <name evidence="2" type="ORF">CNR27_04000</name>
</gene>
<dbReference type="PANTHER" id="PTHR33490:SF12">
    <property type="entry name" value="BLL5557 PROTEIN"/>
    <property type="match status" value="1"/>
</dbReference>
<dbReference type="SMART" id="SM00460">
    <property type="entry name" value="TGc"/>
    <property type="match status" value="1"/>
</dbReference>